<dbReference type="InterPro" id="IPR015424">
    <property type="entry name" value="PyrdxlP-dep_Trfase"/>
</dbReference>
<protein>
    <submittedName>
        <fullName evidence="1">Uncharacterized protein</fullName>
    </submittedName>
</protein>
<dbReference type="InterPro" id="IPR015422">
    <property type="entry name" value="PyrdxlP-dep_Trfase_small"/>
</dbReference>
<reference evidence="1 2" key="1">
    <citation type="submission" date="2017-04" db="EMBL/GenBank/DDBJ databases">
        <title>Novel microbial lineages endemic to geothermal iron-oxide mats fill important gaps in the evolutionary history of Archaea.</title>
        <authorList>
            <person name="Jay Z.J."/>
            <person name="Beam J.P."/>
            <person name="Dlakic M."/>
            <person name="Rusch D.B."/>
            <person name="Kozubal M.A."/>
            <person name="Inskeep W.P."/>
        </authorList>
    </citation>
    <scope>NUCLEOTIDE SEQUENCE [LARGE SCALE GENOMIC DNA]</scope>
    <source>
        <strain evidence="1">OSP_B</strain>
    </source>
</reference>
<dbReference type="Gene3D" id="3.90.1150.10">
    <property type="entry name" value="Aspartate Aminotransferase, domain 1"/>
    <property type="match status" value="1"/>
</dbReference>
<name>A0A2R6B712_9ARCH</name>
<proteinExistence type="predicted"/>
<dbReference type="SUPFAM" id="SSF53383">
    <property type="entry name" value="PLP-dependent transferases"/>
    <property type="match status" value="1"/>
</dbReference>
<evidence type="ECO:0000313" key="2">
    <source>
        <dbReference type="Proteomes" id="UP000240838"/>
    </source>
</evidence>
<dbReference type="EMBL" id="NEXA01000043">
    <property type="protein sequence ID" value="PSN94434.1"/>
    <property type="molecule type" value="Genomic_DNA"/>
</dbReference>
<comment type="caution">
    <text evidence="1">The sequence shown here is derived from an EMBL/GenBank/DDBJ whole genome shotgun (WGS) entry which is preliminary data.</text>
</comment>
<dbReference type="AlphaFoldDB" id="A0A2R6B712"/>
<dbReference type="Proteomes" id="UP000240838">
    <property type="component" value="Unassembled WGS sequence"/>
</dbReference>
<accession>A0A2R6B712</accession>
<evidence type="ECO:0000313" key="1">
    <source>
        <dbReference type="EMBL" id="PSN94434.1"/>
    </source>
</evidence>
<organism evidence="1 2">
    <name type="scientific">Candidatus Marsarchaeota G1 archaeon OSP_B</name>
    <dbReference type="NCBI Taxonomy" id="1978153"/>
    <lineage>
        <taxon>Archaea</taxon>
        <taxon>Candidatus Marsarchaeota</taxon>
        <taxon>Candidatus Marsarchaeota group 1</taxon>
    </lineage>
</organism>
<gene>
    <name evidence="1" type="ORF">B9P99_01700</name>
</gene>
<sequence>MFFTPLDKIRNYREALSVDDDAFYVFHEEMLKRGVYMHPDPFERTVISTAHNEEDAQKVLEAAKEAFHEVKIKIFS</sequence>